<evidence type="ECO:0000313" key="1">
    <source>
        <dbReference type="EMBL" id="KAK2963752.1"/>
    </source>
</evidence>
<reference evidence="1 2" key="1">
    <citation type="journal article" date="2022" name="bioRxiv">
        <title>Genomics of Preaxostyla Flagellates Illuminates Evolutionary Transitions and the Path Towards Mitochondrial Loss.</title>
        <authorList>
            <person name="Novak L.V.F."/>
            <person name="Treitli S.C."/>
            <person name="Pyrih J."/>
            <person name="Halakuc P."/>
            <person name="Pipaliya S.V."/>
            <person name="Vacek V."/>
            <person name="Brzon O."/>
            <person name="Soukal P."/>
            <person name="Eme L."/>
            <person name="Dacks J.B."/>
            <person name="Karnkowska A."/>
            <person name="Elias M."/>
            <person name="Hampl V."/>
        </authorList>
    </citation>
    <scope>NUCLEOTIDE SEQUENCE [LARGE SCALE GENOMIC DNA]</scope>
    <source>
        <strain evidence="1">NAU3</strain>
        <tissue evidence="1">Gut</tissue>
    </source>
</reference>
<sequence length="357" mass="40176">MKDDISFKCQTEPTNRLHSPHTDEMFASDRESFLILDPNSDLTFVEKSAIFCSLVALVEVEYPFDNTFEDRGALFLKNLEPEWGDEPLATKLVTELVPSSAGSASGFVASITTLLSSPHSTVVAAALSLLHRTIMMSSREIRCRLVESDLVSTVLATVQPHALPITGNYVIISNLHYIVERCILLADQENLTALDITATVDVFNHREMIFRKVVIPSSQFITFLISNRHVLNGDLFHSFFTVLTTFLQICSFHRPTLEFVLASPVVMGFSSCLLSIENNFRLLNTIHLISFSFKEWMVQDSETVQSAKRMIQTLISEGFEDTLEQIRMNAYDGYFGAYFVKCCLSLSQLLGSNVRMR</sequence>
<accession>A0ABQ9YJ17</accession>
<keyword evidence="2" id="KW-1185">Reference proteome</keyword>
<proteinExistence type="predicted"/>
<evidence type="ECO:0000313" key="2">
    <source>
        <dbReference type="Proteomes" id="UP001281761"/>
    </source>
</evidence>
<dbReference type="Proteomes" id="UP001281761">
    <property type="component" value="Unassembled WGS sequence"/>
</dbReference>
<gene>
    <name evidence="1" type="ORF">BLNAU_1319</name>
</gene>
<dbReference type="EMBL" id="JARBJD010000005">
    <property type="protein sequence ID" value="KAK2963752.1"/>
    <property type="molecule type" value="Genomic_DNA"/>
</dbReference>
<name>A0ABQ9YJ17_9EUKA</name>
<organism evidence="1 2">
    <name type="scientific">Blattamonas nauphoetae</name>
    <dbReference type="NCBI Taxonomy" id="2049346"/>
    <lineage>
        <taxon>Eukaryota</taxon>
        <taxon>Metamonada</taxon>
        <taxon>Preaxostyla</taxon>
        <taxon>Oxymonadida</taxon>
        <taxon>Blattamonas</taxon>
    </lineage>
</organism>
<comment type="caution">
    <text evidence="1">The sequence shown here is derived from an EMBL/GenBank/DDBJ whole genome shotgun (WGS) entry which is preliminary data.</text>
</comment>
<protein>
    <submittedName>
        <fullName evidence="1">Uncharacterized protein</fullName>
    </submittedName>
</protein>